<dbReference type="GO" id="GO:0005506">
    <property type="term" value="F:iron ion binding"/>
    <property type="evidence" value="ECO:0007669"/>
    <property type="project" value="InterPro"/>
</dbReference>
<dbReference type="SUPFAM" id="SSF48264">
    <property type="entry name" value="Cytochrome P450"/>
    <property type="match status" value="1"/>
</dbReference>
<protein>
    <recommendedName>
        <fullName evidence="11">Cytochrome P450</fullName>
    </recommendedName>
</protein>
<keyword evidence="5 7" id="KW-0408">Iron</keyword>
<dbReference type="GO" id="GO:0020037">
    <property type="term" value="F:heme binding"/>
    <property type="evidence" value="ECO:0007669"/>
    <property type="project" value="InterPro"/>
</dbReference>
<dbReference type="OrthoDB" id="1055148at2759"/>
<evidence type="ECO:0000256" key="2">
    <source>
        <dbReference type="ARBA" id="ARBA00022617"/>
    </source>
</evidence>
<feature type="binding site" description="axial binding residue" evidence="7">
    <location>
        <position position="453"/>
    </location>
    <ligand>
        <name>heme</name>
        <dbReference type="ChEBI" id="CHEBI:30413"/>
    </ligand>
    <ligandPart>
        <name>Fe</name>
        <dbReference type="ChEBI" id="CHEBI:18248"/>
    </ligandPart>
</feature>
<evidence type="ECO:0000256" key="6">
    <source>
        <dbReference type="ARBA" id="ARBA00023033"/>
    </source>
</evidence>
<accession>A0A9Q0FZ16</accession>
<dbReference type="InterPro" id="IPR002401">
    <property type="entry name" value="Cyt_P450_E_grp-I"/>
</dbReference>
<evidence type="ECO:0000256" key="3">
    <source>
        <dbReference type="ARBA" id="ARBA00022723"/>
    </source>
</evidence>
<keyword evidence="2 7" id="KW-0349">Heme</keyword>
<dbReference type="InterPro" id="IPR001128">
    <property type="entry name" value="Cyt_P450"/>
</dbReference>
<keyword evidence="3 7" id="KW-0479">Metal-binding</keyword>
<evidence type="ECO:0000313" key="10">
    <source>
        <dbReference type="Proteomes" id="UP001141552"/>
    </source>
</evidence>
<dbReference type="PRINTS" id="PR00463">
    <property type="entry name" value="EP450I"/>
</dbReference>
<dbReference type="GO" id="GO:0016705">
    <property type="term" value="F:oxidoreductase activity, acting on paired donors, with incorporation or reduction of molecular oxygen"/>
    <property type="evidence" value="ECO:0007669"/>
    <property type="project" value="InterPro"/>
</dbReference>
<dbReference type="GO" id="GO:0004497">
    <property type="term" value="F:monooxygenase activity"/>
    <property type="evidence" value="ECO:0007669"/>
    <property type="project" value="UniProtKB-KW"/>
</dbReference>
<dbReference type="PANTHER" id="PTHR47947">
    <property type="entry name" value="CYTOCHROME P450 82C3-RELATED"/>
    <property type="match status" value="1"/>
</dbReference>
<evidence type="ECO:0000256" key="4">
    <source>
        <dbReference type="ARBA" id="ARBA00023002"/>
    </source>
</evidence>
<dbReference type="Pfam" id="PF00067">
    <property type="entry name" value="p450"/>
    <property type="match status" value="1"/>
</dbReference>
<evidence type="ECO:0000256" key="8">
    <source>
        <dbReference type="RuleBase" id="RU000461"/>
    </source>
</evidence>
<evidence type="ECO:0008006" key="11">
    <source>
        <dbReference type="Google" id="ProtNLM"/>
    </source>
</evidence>
<dbReference type="PANTHER" id="PTHR47947:SF13">
    <property type="entry name" value="CYTOCHROME P450, FAMILY 81, SUBFAMILY K, POLYPEPTIDE 1-RELATED"/>
    <property type="match status" value="1"/>
</dbReference>
<dbReference type="Gene3D" id="1.10.630.10">
    <property type="entry name" value="Cytochrome P450"/>
    <property type="match status" value="1"/>
</dbReference>
<keyword evidence="10" id="KW-1185">Reference proteome</keyword>
<comment type="similarity">
    <text evidence="1 8">Belongs to the cytochrome P450 family.</text>
</comment>
<evidence type="ECO:0000256" key="7">
    <source>
        <dbReference type="PIRSR" id="PIRSR602401-1"/>
    </source>
</evidence>
<keyword evidence="4 8" id="KW-0560">Oxidoreductase</keyword>
<gene>
    <name evidence="9" type="ORF">Tsubulata_021899</name>
</gene>
<feature type="non-terminal residue" evidence="9">
    <location>
        <position position="1"/>
    </location>
</feature>
<dbReference type="FunFam" id="1.10.630.10:FF:000081">
    <property type="entry name" value="Cytochrome P450 CYP81N5"/>
    <property type="match status" value="1"/>
</dbReference>
<reference evidence="9" key="1">
    <citation type="submission" date="2022-02" db="EMBL/GenBank/DDBJ databases">
        <authorList>
            <person name="Henning P.M."/>
            <person name="McCubbin A.G."/>
            <person name="Shore J.S."/>
        </authorList>
    </citation>
    <scope>NUCLEOTIDE SEQUENCE</scope>
    <source>
        <strain evidence="9">F60SS</strain>
        <tissue evidence="9">Leaves</tissue>
    </source>
</reference>
<evidence type="ECO:0000313" key="9">
    <source>
        <dbReference type="EMBL" id="KAJ4839300.1"/>
    </source>
</evidence>
<evidence type="ECO:0000256" key="1">
    <source>
        <dbReference type="ARBA" id="ARBA00010617"/>
    </source>
</evidence>
<dbReference type="InterPro" id="IPR036396">
    <property type="entry name" value="Cyt_P450_sf"/>
</dbReference>
<keyword evidence="6 8" id="KW-0503">Monooxygenase</keyword>
<dbReference type="Proteomes" id="UP001141552">
    <property type="component" value="Unassembled WGS sequence"/>
</dbReference>
<sequence>MEKILLTLLALVYCFFLIISKIYLRRRKNLPPSPFAFPILGHLYLLKDPIYQSLRSLSSKYGPIMYLKLGTRPALVVSSPSAIEECFTKNDIIFANRSPFLAGEVFAYKYKSYVFAGYGHFWRTVRRLTVEGVFSAKGIRKFSSICQEEVHCMLRRTLKLTSGGTMQKVDLNFLFSLLTTDVTLRIAAGRRCLEEEQTKTKGEKQSFKEFQELFFNDLKMTVIDYFPFLRKIGYGGIEKSMEKLQVRTDEYLQSVVNEARSKRTHALVSKTENTDAEGKGSGIEILLTMQESQPDFYTDDVIKATVLMMVTAGSDTMRLTLEWAMALLLTNPEALAKLRAEIDTKVGTGRLLEESDIPNLPYLKCVINEALRLYPAAPILLPHFSSEACTVGGYNVPSGTMIVPNVWALHRDPKVWADPDEFKPERFEESAAATGKGSEGVKFAPFGVGRRMCPGANLGMLIVSLAIGSAVQCFEWSTKGLEVDMEHCFNLSLVKKNPLEALCTPRPNMAKLLSRVTVTP</sequence>
<proteinExistence type="inferred from homology"/>
<organism evidence="9 10">
    <name type="scientific">Turnera subulata</name>
    <dbReference type="NCBI Taxonomy" id="218843"/>
    <lineage>
        <taxon>Eukaryota</taxon>
        <taxon>Viridiplantae</taxon>
        <taxon>Streptophyta</taxon>
        <taxon>Embryophyta</taxon>
        <taxon>Tracheophyta</taxon>
        <taxon>Spermatophyta</taxon>
        <taxon>Magnoliopsida</taxon>
        <taxon>eudicotyledons</taxon>
        <taxon>Gunneridae</taxon>
        <taxon>Pentapetalae</taxon>
        <taxon>rosids</taxon>
        <taxon>fabids</taxon>
        <taxon>Malpighiales</taxon>
        <taxon>Passifloraceae</taxon>
        <taxon>Turnera</taxon>
    </lineage>
</organism>
<name>A0A9Q0FZ16_9ROSI</name>
<reference evidence="9" key="2">
    <citation type="journal article" date="2023" name="Plants (Basel)">
        <title>Annotation of the Turnera subulata (Passifloraceae) Draft Genome Reveals the S-Locus Evolved after the Divergence of Turneroideae from Passifloroideae in a Stepwise Manner.</title>
        <authorList>
            <person name="Henning P.M."/>
            <person name="Roalson E.H."/>
            <person name="Mir W."/>
            <person name="McCubbin A.G."/>
            <person name="Shore J.S."/>
        </authorList>
    </citation>
    <scope>NUCLEOTIDE SEQUENCE</scope>
    <source>
        <strain evidence="9">F60SS</strain>
    </source>
</reference>
<dbReference type="PRINTS" id="PR00385">
    <property type="entry name" value="P450"/>
</dbReference>
<dbReference type="AlphaFoldDB" id="A0A9Q0FZ16"/>
<dbReference type="InterPro" id="IPR017972">
    <property type="entry name" value="Cyt_P450_CS"/>
</dbReference>
<dbReference type="InterPro" id="IPR050651">
    <property type="entry name" value="Plant_Cytochrome_P450_Monoox"/>
</dbReference>
<comment type="cofactor">
    <cofactor evidence="7">
        <name>heme</name>
        <dbReference type="ChEBI" id="CHEBI:30413"/>
    </cofactor>
</comment>
<dbReference type="PROSITE" id="PS00086">
    <property type="entry name" value="CYTOCHROME_P450"/>
    <property type="match status" value="1"/>
</dbReference>
<dbReference type="EMBL" id="JAKUCV010003353">
    <property type="protein sequence ID" value="KAJ4839300.1"/>
    <property type="molecule type" value="Genomic_DNA"/>
</dbReference>
<comment type="caution">
    <text evidence="9">The sequence shown here is derived from an EMBL/GenBank/DDBJ whole genome shotgun (WGS) entry which is preliminary data.</text>
</comment>
<evidence type="ECO:0000256" key="5">
    <source>
        <dbReference type="ARBA" id="ARBA00023004"/>
    </source>
</evidence>